<gene>
    <name evidence="2" type="ORF">E1284_28200</name>
</gene>
<dbReference type="SUPFAM" id="SSF56112">
    <property type="entry name" value="Protein kinase-like (PK-like)"/>
    <property type="match status" value="1"/>
</dbReference>
<comment type="caution">
    <text evidence="2">The sequence shown here is derived from an EMBL/GenBank/DDBJ whole genome shotgun (WGS) entry which is preliminary data.</text>
</comment>
<dbReference type="InterPro" id="IPR011009">
    <property type="entry name" value="Kinase-like_dom_sf"/>
</dbReference>
<evidence type="ECO:0000313" key="2">
    <source>
        <dbReference type="EMBL" id="TDC10279.1"/>
    </source>
</evidence>
<dbReference type="EMBL" id="SMJW01000179">
    <property type="protein sequence ID" value="TDC10279.1"/>
    <property type="molecule type" value="Genomic_DNA"/>
</dbReference>
<dbReference type="Gene3D" id="3.90.1200.10">
    <property type="match status" value="1"/>
</dbReference>
<dbReference type="InterPro" id="IPR002575">
    <property type="entry name" value="Aminoglycoside_PTrfase"/>
</dbReference>
<name>A0A4R4NM56_9ACTN</name>
<protein>
    <submittedName>
        <fullName evidence="2">Aminoglycoside phosphotransferase family protein</fullName>
    </submittedName>
</protein>
<evidence type="ECO:0000313" key="3">
    <source>
        <dbReference type="Proteomes" id="UP000295431"/>
    </source>
</evidence>
<proteinExistence type="predicted"/>
<dbReference type="OrthoDB" id="3723194at2"/>
<dbReference type="Pfam" id="PF01636">
    <property type="entry name" value="APH"/>
    <property type="match status" value="1"/>
</dbReference>
<dbReference type="GO" id="GO:0016740">
    <property type="term" value="F:transferase activity"/>
    <property type="evidence" value="ECO:0007669"/>
    <property type="project" value="UniProtKB-KW"/>
</dbReference>
<reference evidence="2 3" key="1">
    <citation type="submission" date="2019-03" db="EMBL/GenBank/DDBJ databases">
        <title>Draft genome sequences of novel Actinobacteria.</title>
        <authorList>
            <person name="Sahin N."/>
            <person name="Ay H."/>
            <person name="Saygin H."/>
        </authorList>
    </citation>
    <scope>NUCLEOTIDE SEQUENCE [LARGE SCALE GENOMIC DNA]</scope>
    <source>
        <strain evidence="2 3">DSM 45347</strain>
    </source>
</reference>
<keyword evidence="3" id="KW-1185">Reference proteome</keyword>
<evidence type="ECO:0000259" key="1">
    <source>
        <dbReference type="Pfam" id="PF01636"/>
    </source>
</evidence>
<dbReference type="Proteomes" id="UP000295431">
    <property type="component" value="Unassembled WGS sequence"/>
</dbReference>
<sequence>MAALPDEIRLLLDTVSERCAIPTGDARLVGQHSNTVIALPAARLVVRIAGNPKAFDRVTQSVAITRWLASRRFPCTEPADADPFRIDAHVLSIWRLLEVCAGPPGTGADLGRILRALHDQPVPPFKLQPMTDPLGSVAEAAQRHPNAMSNRDRSWLLTRINEIRTAWTQLAGTLPSGLIHGDAHTNNLIRVRDGEVVLGDWDHVAHGPREWDLIQPHYMRRRFNRHTEQDLDAFTAAYGRNVRTCPGFDVLVHVRELSGLSPYIRKAPSTDWARREVAHRLATLRNDDTAAKWNSPPRPTSAEQG</sequence>
<accession>A0A4R4NM56</accession>
<dbReference type="AlphaFoldDB" id="A0A4R4NM56"/>
<feature type="domain" description="Aminoglycoside phosphotransferase" evidence="1">
    <location>
        <begin position="32"/>
        <end position="239"/>
    </location>
</feature>
<keyword evidence="2" id="KW-0808">Transferase</keyword>
<organism evidence="2 3">
    <name type="scientific">Actinomadura bangladeshensis</name>
    <dbReference type="NCBI Taxonomy" id="453573"/>
    <lineage>
        <taxon>Bacteria</taxon>
        <taxon>Bacillati</taxon>
        <taxon>Actinomycetota</taxon>
        <taxon>Actinomycetes</taxon>
        <taxon>Streptosporangiales</taxon>
        <taxon>Thermomonosporaceae</taxon>
        <taxon>Actinomadura</taxon>
    </lineage>
</organism>
<dbReference type="RefSeq" id="WP_131943182.1">
    <property type="nucleotide sequence ID" value="NZ_BAAAMX010000050.1"/>
</dbReference>